<keyword evidence="5" id="KW-1185">Reference proteome</keyword>
<evidence type="ECO:0000256" key="2">
    <source>
        <dbReference type="ARBA" id="ARBA00022737"/>
    </source>
</evidence>
<evidence type="ECO:0000259" key="3">
    <source>
        <dbReference type="Pfam" id="PF24981"/>
    </source>
</evidence>
<proteinExistence type="predicted"/>
<dbReference type="InterPro" id="IPR056737">
    <property type="entry name" value="Beta-prop_ATRN-MKLN-like"/>
</dbReference>
<keyword evidence="2" id="KW-0677">Repeat</keyword>
<feature type="domain" description="Attractin/MKLN-like beta-propeller" evidence="3">
    <location>
        <begin position="6"/>
        <end position="89"/>
    </location>
</feature>
<dbReference type="RefSeq" id="XP_014146812.1">
    <property type="nucleotide sequence ID" value="XM_014291337.1"/>
</dbReference>
<evidence type="ECO:0000256" key="1">
    <source>
        <dbReference type="ARBA" id="ARBA00022441"/>
    </source>
</evidence>
<accession>A0A0L0F862</accession>
<dbReference type="Gene3D" id="2.120.10.80">
    <property type="entry name" value="Kelch-type beta propeller"/>
    <property type="match status" value="1"/>
</dbReference>
<protein>
    <recommendedName>
        <fullName evidence="3">Attractin/MKLN-like beta-propeller domain-containing protein</fullName>
    </recommendedName>
</protein>
<dbReference type="InterPro" id="IPR015915">
    <property type="entry name" value="Kelch-typ_b-propeller"/>
</dbReference>
<reference evidence="4 5" key="1">
    <citation type="submission" date="2011-02" db="EMBL/GenBank/DDBJ databases">
        <title>The Genome Sequence of Sphaeroforma arctica JP610.</title>
        <authorList>
            <consortium name="The Broad Institute Genome Sequencing Platform"/>
            <person name="Russ C."/>
            <person name="Cuomo C."/>
            <person name="Young S.K."/>
            <person name="Zeng Q."/>
            <person name="Gargeya S."/>
            <person name="Alvarado L."/>
            <person name="Berlin A."/>
            <person name="Chapman S.B."/>
            <person name="Chen Z."/>
            <person name="Freedman E."/>
            <person name="Gellesch M."/>
            <person name="Goldberg J."/>
            <person name="Griggs A."/>
            <person name="Gujja S."/>
            <person name="Heilman E."/>
            <person name="Heiman D."/>
            <person name="Howarth C."/>
            <person name="Mehta T."/>
            <person name="Neiman D."/>
            <person name="Pearson M."/>
            <person name="Roberts A."/>
            <person name="Saif S."/>
            <person name="Shea T."/>
            <person name="Shenoy N."/>
            <person name="Sisk P."/>
            <person name="Stolte C."/>
            <person name="Sykes S."/>
            <person name="White J."/>
            <person name="Yandava C."/>
            <person name="Burger G."/>
            <person name="Gray M.W."/>
            <person name="Holland P.W.H."/>
            <person name="King N."/>
            <person name="Lang F.B.F."/>
            <person name="Roger A.J."/>
            <person name="Ruiz-Trillo I."/>
            <person name="Haas B."/>
            <person name="Nusbaum C."/>
            <person name="Birren B."/>
        </authorList>
    </citation>
    <scope>NUCLEOTIDE SEQUENCE [LARGE SCALE GENOMIC DNA]</scope>
    <source>
        <strain evidence="4 5">JP610</strain>
    </source>
</reference>
<dbReference type="GeneID" id="25915034"/>
<keyword evidence="1" id="KW-0880">Kelch repeat</keyword>
<name>A0A0L0F862_9EUKA</name>
<sequence length="97" mass="11144">MVGTPNNTLWVFGGTRDAKETLSDLWEYTVSSNMWTQLADAPFAISRHVAEFRTVKDTMVALMGYTPQLQFTYVILEYTRRNDSWVEHKNITGPLVI</sequence>
<evidence type="ECO:0000313" key="4">
    <source>
        <dbReference type="EMBL" id="KNC72910.1"/>
    </source>
</evidence>
<dbReference type="OrthoDB" id="10250130at2759"/>
<evidence type="ECO:0000313" key="5">
    <source>
        <dbReference type="Proteomes" id="UP000054560"/>
    </source>
</evidence>
<feature type="non-terminal residue" evidence="4">
    <location>
        <position position="97"/>
    </location>
</feature>
<gene>
    <name evidence="4" type="ORF">SARC_14530</name>
</gene>
<organism evidence="4 5">
    <name type="scientific">Sphaeroforma arctica JP610</name>
    <dbReference type="NCBI Taxonomy" id="667725"/>
    <lineage>
        <taxon>Eukaryota</taxon>
        <taxon>Ichthyosporea</taxon>
        <taxon>Ichthyophonida</taxon>
        <taxon>Sphaeroforma</taxon>
    </lineage>
</organism>
<dbReference type="AlphaFoldDB" id="A0A0L0F862"/>
<dbReference type="EMBL" id="KQ246333">
    <property type="protein sequence ID" value="KNC72910.1"/>
    <property type="molecule type" value="Genomic_DNA"/>
</dbReference>
<dbReference type="SUPFAM" id="SSF117281">
    <property type="entry name" value="Kelch motif"/>
    <property type="match status" value="1"/>
</dbReference>
<dbReference type="Pfam" id="PF24981">
    <property type="entry name" value="Beta-prop_ATRN-LZTR1"/>
    <property type="match status" value="1"/>
</dbReference>
<dbReference type="Proteomes" id="UP000054560">
    <property type="component" value="Unassembled WGS sequence"/>
</dbReference>